<evidence type="ECO:0008006" key="3">
    <source>
        <dbReference type="Google" id="ProtNLM"/>
    </source>
</evidence>
<reference evidence="1 2" key="1">
    <citation type="submission" date="2022-11" db="EMBL/GenBank/DDBJ databases">
        <title>Minimal conservation of predation-associated metabolite biosynthetic gene clusters underscores biosynthetic potential of Myxococcota including descriptions for ten novel species: Archangium lansinium sp. nov., Myxococcus landrumus sp. nov., Nannocystis bai.</title>
        <authorList>
            <person name="Ahearne A."/>
            <person name="Stevens C."/>
            <person name="Dowd S."/>
        </authorList>
    </citation>
    <scope>NUCLEOTIDE SEQUENCE [LARGE SCALE GENOMIC DNA]</scope>
    <source>
        <strain evidence="1 2">NCELM</strain>
    </source>
</reference>
<name>A0ABT5BMU4_9BACT</name>
<dbReference type="Proteomes" id="UP001217838">
    <property type="component" value="Unassembled WGS sequence"/>
</dbReference>
<accession>A0ABT5BMU4</accession>
<organism evidence="1 2">
    <name type="scientific">Nannocystis radixulma</name>
    <dbReference type="NCBI Taxonomy" id="2995305"/>
    <lineage>
        <taxon>Bacteria</taxon>
        <taxon>Pseudomonadati</taxon>
        <taxon>Myxococcota</taxon>
        <taxon>Polyangia</taxon>
        <taxon>Nannocystales</taxon>
        <taxon>Nannocystaceae</taxon>
        <taxon>Nannocystis</taxon>
    </lineage>
</organism>
<dbReference type="RefSeq" id="WP_272010632.1">
    <property type="nucleotide sequence ID" value="NZ_JAQNDN010000028.1"/>
</dbReference>
<comment type="caution">
    <text evidence="1">The sequence shown here is derived from an EMBL/GenBank/DDBJ whole genome shotgun (WGS) entry which is preliminary data.</text>
</comment>
<dbReference type="SUPFAM" id="SSF48452">
    <property type="entry name" value="TPR-like"/>
    <property type="match status" value="1"/>
</dbReference>
<evidence type="ECO:0000313" key="1">
    <source>
        <dbReference type="EMBL" id="MDC0675497.1"/>
    </source>
</evidence>
<sequence length="188" mass="19716">MSQAHYDPDPAVGARVLAVTCPQLASYYPEDSNACALCFYVQGQYEYHLGRQTDALASFAGALACLDRGATTKGGAALSAVLGSKVAAFMALLDDRPADAIAHAESARASVWPYRHLPHAAAELPELDLVRGRALVALGRTDEARAALAQAAAELARTVDSELRTLPRLLLAATRDALAALPHAADVP</sequence>
<proteinExistence type="predicted"/>
<dbReference type="EMBL" id="JAQNDN010000028">
    <property type="protein sequence ID" value="MDC0675497.1"/>
    <property type="molecule type" value="Genomic_DNA"/>
</dbReference>
<protein>
    <recommendedName>
        <fullName evidence="3">Tetratricopeptide repeat protein</fullName>
    </recommendedName>
</protein>
<evidence type="ECO:0000313" key="2">
    <source>
        <dbReference type="Proteomes" id="UP001217838"/>
    </source>
</evidence>
<keyword evidence="2" id="KW-1185">Reference proteome</keyword>
<gene>
    <name evidence="1" type="ORF">POL58_47575</name>
</gene>
<dbReference type="InterPro" id="IPR011990">
    <property type="entry name" value="TPR-like_helical_dom_sf"/>
</dbReference>